<sequence>MLAPMRNRLLLFLKGAAMGLAEVIPGVSGGTLAFITGIYEELLDTIKSILGPDLFKAFRQGGLSAVWEKANGPFLAVLLPGMAFGLVTGVFIVTRLLESHPQLLWAFFFGLILASVWYIGKRVGRWTVVEISGLVAAAALAYYITVAAPAQGIDSLWFILICGMIAISALILPGISGSFILLLMGMYTVIIPAVKTALTTFDSASLKILGVFAVGALIGLATFSRFLSWAFKHHRSLTMAILTGFMVGSLNKIWPWRNVIEYRIDSHGEEVPFLEKSVLPAAYDGEPMVLGVIVLVIIGFLIVWFLDQTPVDEEEPDVA</sequence>
<dbReference type="InterPro" id="IPR007163">
    <property type="entry name" value="VCA0040-like"/>
</dbReference>
<dbReference type="PANTHER" id="PTHR37308:SF1">
    <property type="entry name" value="POLYPRENYL-PHOSPHATE TRANSPORTER"/>
    <property type="match status" value="1"/>
</dbReference>
<comment type="caution">
    <text evidence="2">The sequence shown here is derived from an EMBL/GenBank/DDBJ whole genome shotgun (WGS) entry which is preliminary data.</text>
</comment>
<evidence type="ECO:0008006" key="4">
    <source>
        <dbReference type="Google" id="ProtNLM"/>
    </source>
</evidence>
<keyword evidence="1" id="KW-0812">Transmembrane</keyword>
<feature type="transmembrane region" description="Helical" evidence="1">
    <location>
        <begin position="156"/>
        <end position="184"/>
    </location>
</feature>
<keyword evidence="1" id="KW-0472">Membrane</keyword>
<dbReference type="AlphaFoldDB" id="A0A2D0NDE5"/>
<keyword evidence="1" id="KW-1133">Transmembrane helix</keyword>
<feature type="transmembrane region" description="Helical" evidence="1">
    <location>
        <begin position="126"/>
        <end position="144"/>
    </location>
</feature>
<evidence type="ECO:0000256" key="1">
    <source>
        <dbReference type="SAM" id="Phobius"/>
    </source>
</evidence>
<accession>A0A2D0NDE5</accession>
<dbReference type="Pfam" id="PF04018">
    <property type="entry name" value="VCA0040-like"/>
    <property type="match status" value="1"/>
</dbReference>
<feature type="transmembrane region" description="Helical" evidence="1">
    <location>
        <begin position="74"/>
        <end position="96"/>
    </location>
</feature>
<feature type="transmembrane region" description="Helical" evidence="1">
    <location>
        <begin position="103"/>
        <end position="120"/>
    </location>
</feature>
<gene>
    <name evidence="2" type="ORF">CRP01_12730</name>
</gene>
<evidence type="ECO:0000313" key="3">
    <source>
        <dbReference type="Proteomes" id="UP000223913"/>
    </source>
</evidence>
<feature type="transmembrane region" description="Helical" evidence="1">
    <location>
        <begin position="288"/>
        <end position="306"/>
    </location>
</feature>
<dbReference type="EMBL" id="PDUD01000018">
    <property type="protein sequence ID" value="PHN06428.1"/>
    <property type="molecule type" value="Genomic_DNA"/>
</dbReference>
<organism evidence="2 3">
    <name type="scientific">Flavilitoribacter nigricans (strain ATCC 23147 / DSM 23189 / NBRC 102662 / NCIMB 1420 / SS-2)</name>
    <name type="common">Lewinella nigricans</name>
    <dbReference type="NCBI Taxonomy" id="1122177"/>
    <lineage>
        <taxon>Bacteria</taxon>
        <taxon>Pseudomonadati</taxon>
        <taxon>Bacteroidota</taxon>
        <taxon>Saprospiria</taxon>
        <taxon>Saprospirales</taxon>
        <taxon>Lewinellaceae</taxon>
        <taxon>Flavilitoribacter</taxon>
    </lineage>
</organism>
<feature type="transmembrane region" description="Helical" evidence="1">
    <location>
        <begin position="204"/>
        <end position="224"/>
    </location>
</feature>
<dbReference type="PANTHER" id="PTHR37308">
    <property type="entry name" value="INTEGRAL MEMBRANE PROTEIN"/>
    <property type="match status" value="1"/>
</dbReference>
<reference evidence="2 3" key="1">
    <citation type="submission" date="2017-10" db="EMBL/GenBank/DDBJ databases">
        <title>The draft genome sequence of Lewinella nigricans NBRC 102662.</title>
        <authorList>
            <person name="Wang K."/>
        </authorList>
    </citation>
    <scope>NUCLEOTIDE SEQUENCE [LARGE SCALE GENOMIC DNA]</scope>
    <source>
        <strain evidence="2 3">NBRC 102662</strain>
    </source>
</reference>
<protein>
    <recommendedName>
        <fullName evidence="4">DUF368 domain-containing protein</fullName>
    </recommendedName>
</protein>
<keyword evidence="3" id="KW-1185">Reference proteome</keyword>
<evidence type="ECO:0000313" key="2">
    <source>
        <dbReference type="EMBL" id="PHN06428.1"/>
    </source>
</evidence>
<dbReference type="Proteomes" id="UP000223913">
    <property type="component" value="Unassembled WGS sequence"/>
</dbReference>
<name>A0A2D0NDE5_FLAN2</name>
<proteinExistence type="predicted"/>
<dbReference type="OrthoDB" id="9793746at2"/>